<dbReference type="OrthoDB" id="67499at2"/>
<evidence type="ECO:0000256" key="2">
    <source>
        <dbReference type="ARBA" id="ARBA00022801"/>
    </source>
</evidence>
<dbReference type="Gene3D" id="3.90.79.10">
    <property type="entry name" value="Nucleoside Triphosphate Pyrophosphohydrolase"/>
    <property type="match status" value="1"/>
</dbReference>
<organism evidence="4 5">
    <name type="scientific">Nocardia tenerifensis</name>
    <dbReference type="NCBI Taxonomy" id="228006"/>
    <lineage>
        <taxon>Bacteria</taxon>
        <taxon>Bacillati</taxon>
        <taxon>Actinomycetota</taxon>
        <taxon>Actinomycetes</taxon>
        <taxon>Mycobacteriales</taxon>
        <taxon>Nocardiaceae</taxon>
        <taxon>Nocardia</taxon>
    </lineage>
</organism>
<dbReference type="Proteomes" id="UP000247569">
    <property type="component" value="Unassembled WGS sequence"/>
</dbReference>
<reference evidence="4 5" key="1">
    <citation type="submission" date="2018-05" db="EMBL/GenBank/DDBJ databases">
        <title>Genomic Encyclopedia of Type Strains, Phase IV (KMG-IV): sequencing the most valuable type-strain genomes for metagenomic binning, comparative biology and taxonomic classification.</title>
        <authorList>
            <person name="Goeker M."/>
        </authorList>
    </citation>
    <scope>NUCLEOTIDE SEQUENCE [LARGE SCALE GENOMIC DNA]</scope>
    <source>
        <strain evidence="4 5">DSM 44704</strain>
    </source>
</reference>
<dbReference type="SUPFAM" id="SSF55811">
    <property type="entry name" value="Nudix"/>
    <property type="match status" value="1"/>
</dbReference>
<evidence type="ECO:0000313" key="4">
    <source>
        <dbReference type="EMBL" id="PXX66812.1"/>
    </source>
</evidence>
<dbReference type="PANTHER" id="PTHR43046:SF2">
    <property type="entry name" value="8-OXO-DGTP DIPHOSPHATASE-RELATED"/>
    <property type="match status" value="1"/>
</dbReference>
<evidence type="ECO:0000313" key="5">
    <source>
        <dbReference type="Proteomes" id="UP000247569"/>
    </source>
</evidence>
<dbReference type="AlphaFoldDB" id="A0A318K986"/>
<name>A0A318K986_9NOCA</name>
<keyword evidence="2" id="KW-0378">Hydrolase</keyword>
<keyword evidence="5" id="KW-1185">Reference proteome</keyword>
<sequence>MGTVIGKVAWIRVENGELLSTRSRGKDAYYVPGGKPEAGEDDIQALLREIDEELSVSLDPNTIELFGVYEAQAHGHAEGVTVRMTCYRADYHGTLAPGNEIEELAWLSYADRHRVSPVDQLILDDLASTGQLRSDPA</sequence>
<evidence type="ECO:0000259" key="3">
    <source>
        <dbReference type="PROSITE" id="PS51462"/>
    </source>
</evidence>
<dbReference type="CDD" id="cd04690">
    <property type="entry name" value="NUDIX_Hydrolase"/>
    <property type="match status" value="1"/>
</dbReference>
<feature type="domain" description="Nudix hydrolase" evidence="3">
    <location>
        <begin position="2"/>
        <end position="128"/>
    </location>
</feature>
<dbReference type="PANTHER" id="PTHR43046">
    <property type="entry name" value="GDP-MANNOSE MANNOSYL HYDROLASE"/>
    <property type="match status" value="1"/>
</dbReference>
<dbReference type="RefSeq" id="WP_040730948.1">
    <property type="nucleotide sequence ID" value="NZ_QJKF01000003.1"/>
</dbReference>
<dbReference type="EMBL" id="QJKF01000003">
    <property type="protein sequence ID" value="PXX66812.1"/>
    <property type="molecule type" value="Genomic_DNA"/>
</dbReference>
<dbReference type="PROSITE" id="PS51462">
    <property type="entry name" value="NUDIX"/>
    <property type="match status" value="1"/>
</dbReference>
<dbReference type="Pfam" id="PF00293">
    <property type="entry name" value="NUDIX"/>
    <property type="match status" value="1"/>
</dbReference>
<accession>A0A318K986</accession>
<dbReference type="GO" id="GO:0016787">
    <property type="term" value="F:hydrolase activity"/>
    <property type="evidence" value="ECO:0007669"/>
    <property type="project" value="UniProtKB-KW"/>
</dbReference>
<comment type="cofactor">
    <cofactor evidence="1">
        <name>Mg(2+)</name>
        <dbReference type="ChEBI" id="CHEBI:18420"/>
    </cofactor>
</comment>
<evidence type="ECO:0000256" key="1">
    <source>
        <dbReference type="ARBA" id="ARBA00001946"/>
    </source>
</evidence>
<dbReference type="InterPro" id="IPR000086">
    <property type="entry name" value="NUDIX_hydrolase_dom"/>
</dbReference>
<gene>
    <name evidence="4" type="ORF">DFR70_103562</name>
</gene>
<proteinExistence type="predicted"/>
<protein>
    <submittedName>
        <fullName evidence="4">ADP-ribose pyrophosphatase YjhB (NUDIX family)</fullName>
    </submittedName>
</protein>
<dbReference type="InterPro" id="IPR015797">
    <property type="entry name" value="NUDIX_hydrolase-like_dom_sf"/>
</dbReference>
<comment type="caution">
    <text evidence="4">The sequence shown here is derived from an EMBL/GenBank/DDBJ whole genome shotgun (WGS) entry which is preliminary data.</text>
</comment>